<dbReference type="InterPro" id="IPR031731">
    <property type="entry name" value="CX9C"/>
</dbReference>
<evidence type="ECO:0000313" key="2">
    <source>
        <dbReference type="EMBL" id="WFD03139.1"/>
    </source>
</evidence>
<dbReference type="GO" id="GO:0045333">
    <property type="term" value="P:cellular respiration"/>
    <property type="evidence" value="ECO:0007669"/>
    <property type="project" value="TreeGrafter"/>
</dbReference>
<dbReference type="PANTHER" id="PTHR47106">
    <property type="entry name" value="COILED-COIL-HELIX-COILED-COIL-HELIX DOMAIN-CONTAINING PROTEIN 5"/>
    <property type="match status" value="1"/>
</dbReference>
<dbReference type="Pfam" id="PF16860">
    <property type="entry name" value="CX9C"/>
    <property type="match status" value="1"/>
</dbReference>
<dbReference type="PANTHER" id="PTHR47106:SF1">
    <property type="entry name" value="COILED-COIL-HELIX-COILED-COIL-HELIX DOMAIN-CONTAINING PROTEIN 5"/>
    <property type="match status" value="1"/>
</dbReference>
<dbReference type="Proteomes" id="UP001214603">
    <property type="component" value="Chromosome 3"/>
</dbReference>
<dbReference type="Gene3D" id="1.10.287.2900">
    <property type="match status" value="2"/>
</dbReference>
<accession>A0AAF0ITF3</accession>
<gene>
    <name evidence="2" type="ORF">MOBT1_001828</name>
</gene>
<dbReference type="AlphaFoldDB" id="A0AAF0ITF3"/>
<keyword evidence="3" id="KW-1185">Reference proteome</keyword>
<dbReference type="EMBL" id="CP119936">
    <property type="protein sequence ID" value="WFD03139.1"/>
    <property type="molecule type" value="Genomic_DNA"/>
</dbReference>
<sequence length="106" mass="11547">MENAMETVGRKCVAEMAAFERCIVANKGDGRACAEPQVALAQCAARAVPLLQTVKEQCGPAIRAYDECMQKNAQKKDDELTQECTPALRTLWACTERVKAEAQPSS</sequence>
<evidence type="ECO:0000313" key="3">
    <source>
        <dbReference type="Proteomes" id="UP001214603"/>
    </source>
</evidence>
<name>A0AAF0ITF3_9BASI</name>
<dbReference type="InterPro" id="IPR052848">
    <property type="entry name" value="CHCH_domain-containing_protein"/>
</dbReference>
<proteinExistence type="predicted"/>
<reference evidence="2" key="1">
    <citation type="submission" date="2023-03" db="EMBL/GenBank/DDBJ databases">
        <title>Mating type loci evolution in Malassezia.</title>
        <authorList>
            <person name="Coelho M.A."/>
        </authorList>
    </citation>
    <scope>NUCLEOTIDE SEQUENCE</scope>
    <source>
        <strain evidence="2">CBS 7876</strain>
    </source>
</reference>
<evidence type="ECO:0000259" key="1">
    <source>
        <dbReference type="Pfam" id="PF16860"/>
    </source>
</evidence>
<organism evidence="2 3">
    <name type="scientific">Malassezia obtusa</name>
    <dbReference type="NCBI Taxonomy" id="76774"/>
    <lineage>
        <taxon>Eukaryota</taxon>
        <taxon>Fungi</taxon>
        <taxon>Dikarya</taxon>
        <taxon>Basidiomycota</taxon>
        <taxon>Ustilaginomycotina</taxon>
        <taxon>Malasseziomycetes</taxon>
        <taxon>Malasseziales</taxon>
        <taxon>Malasseziaceae</taxon>
        <taxon>Malassezia</taxon>
    </lineage>
</organism>
<feature type="domain" description="IMS import disulfide relay-system CHCH-CHCH-like Cx9C" evidence="1">
    <location>
        <begin position="5"/>
        <end position="48"/>
    </location>
</feature>
<dbReference type="GO" id="GO:0005758">
    <property type="term" value="C:mitochondrial intermembrane space"/>
    <property type="evidence" value="ECO:0007669"/>
    <property type="project" value="TreeGrafter"/>
</dbReference>
<protein>
    <recommendedName>
        <fullName evidence="1">IMS import disulfide relay-system CHCH-CHCH-like Cx9C domain-containing protein</fullName>
    </recommendedName>
</protein>